<feature type="region of interest" description="Disordered" evidence="2">
    <location>
        <begin position="123"/>
        <end position="142"/>
    </location>
</feature>
<name>A0ABQ2XX58_9BURK</name>
<feature type="coiled-coil region" evidence="1">
    <location>
        <begin position="95"/>
        <end position="122"/>
    </location>
</feature>
<keyword evidence="4" id="KW-1185">Reference proteome</keyword>
<reference evidence="4" key="1">
    <citation type="journal article" date="2019" name="Int. J. Syst. Evol. Microbiol.">
        <title>The Global Catalogue of Microorganisms (GCM) 10K type strain sequencing project: providing services to taxonomists for standard genome sequencing and annotation.</title>
        <authorList>
            <consortium name="The Broad Institute Genomics Platform"/>
            <consortium name="The Broad Institute Genome Sequencing Center for Infectious Disease"/>
            <person name="Wu L."/>
            <person name="Ma J."/>
        </authorList>
    </citation>
    <scope>NUCLEOTIDE SEQUENCE [LARGE SCALE GENOMIC DNA]</scope>
    <source>
        <strain evidence="4">KCTC 23917</strain>
    </source>
</reference>
<dbReference type="Proteomes" id="UP000653343">
    <property type="component" value="Unassembled WGS sequence"/>
</dbReference>
<evidence type="ECO:0000256" key="1">
    <source>
        <dbReference type="SAM" id="Coils"/>
    </source>
</evidence>
<proteinExistence type="predicted"/>
<sequence>MPSSLRKQVLRPLQSSWLYLRWLDHQIAQLKEEIDALHEQARSQSVLIDRNRQLTQQWKSFSEEAKAQGQTTYREFCESTHQNLSDTSRLYVSEFLRVRLQIQRQENQLRQLQQQKQQISAAPQAEFRSLQDEMYPSGRGTV</sequence>
<dbReference type="EMBL" id="BMYU01000002">
    <property type="protein sequence ID" value="GGX35301.1"/>
    <property type="molecule type" value="Genomic_DNA"/>
</dbReference>
<feature type="coiled-coil region" evidence="1">
    <location>
        <begin position="20"/>
        <end position="47"/>
    </location>
</feature>
<evidence type="ECO:0000313" key="4">
    <source>
        <dbReference type="Proteomes" id="UP000653343"/>
    </source>
</evidence>
<evidence type="ECO:0008006" key="5">
    <source>
        <dbReference type="Google" id="ProtNLM"/>
    </source>
</evidence>
<organism evidence="3 4">
    <name type="scientific">Undibacterium squillarum</name>
    <dbReference type="NCBI Taxonomy" id="1131567"/>
    <lineage>
        <taxon>Bacteria</taxon>
        <taxon>Pseudomonadati</taxon>
        <taxon>Pseudomonadota</taxon>
        <taxon>Betaproteobacteria</taxon>
        <taxon>Burkholderiales</taxon>
        <taxon>Oxalobacteraceae</taxon>
        <taxon>Undibacterium</taxon>
    </lineage>
</organism>
<accession>A0ABQ2XX58</accession>
<evidence type="ECO:0000256" key="2">
    <source>
        <dbReference type="SAM" id="MobiDB-lite"/>
    </source>
</evidence>
<comment type="caution">
    <text evidence="3">The sequence shown here is derived from an EMBL/GenBank/DDBJ whole genome shotgun (WGS) entry which is preliminary data.</text>
</comment>
<evidence type="ECO:0000313" key="3">
    <source>
        <dbReference type="EMBL" id="GGX35301.1"/>
    </source>
</evidence>
<keyword evidence="1" id="KW-0175">Coiled coil</keyword>
<gene>
    <name evidence="3" type="ORF">GCM10010946_10860</name>
</gene>
<protein>
    <recommendedName>
        <fullName evidence="5">Flagellar FliJ protein</fullName>
    </recommendedName>
</protein>